<feature type="domain" description="Phosphatidic acid phosphatase type 2/haloperoxidase" evidence="2">
    <location>
        <begin position="79"/>
        <end position="189"/>
    </location>
</feature>
<name>A0A1H7BL27_9BACL</name>
<feature type="transmembrane region" description="Helical" evidence="1">
    <location>
        <begin position="56"/>
        <end position="72"/>
    </location>
</feature>
<reference evidence="4" key="1">
    <citation type="submission" date="2016-10" db="EMBL/GenBank/DDBJ databases">
        <authorList>
            <person name="Varghese N."/>
            <person name="Submissions S."/>
        </authorList>
    </citation>
    <scope>NUCLEOTIDE SEQUENCE [LARGE SCALE GENOMIC DNA]</scope>
    <source>
        <strain evidence="4">CGMCC 1.6763</strain>
    </source>
</reference>
<dbReference type="InterPro" id="IPR036938">
    <property type="entry name" value="PAP2/HPO_sf"/>
</dbReference>
<dbReference type="EMBL" id="FNZF01000006">
    <property type="protein sequence ID" value="SEJ75262.1"/>
    <property type="molecule type" value="Genomic_DNA"/>
</dbReference>
<dbReference type="GO" id="GO:0016020">
    <property type="term" value="C:membrane"/>
    <property type="evidence" value="ECO:0007669"/>
    <property type="project" value="UniProtKB-SubCell"/>
</dbReference>
<feature type="transmembrane region" description="Helical" evidence="1">
    <location>
        <begin position="178"/>
        <end position="195"/>
    </location>
</feature>
<dbReference type="PANTHER" id="PTHR14969">
    <property type="entry name" value="SPHINGOSINE-1-PHOSPHATE PHOSPHOHYDROLASE"/>
    <property type="match status" value="1"/>
</dbReference>
<dbReference type="Gene3D" id="1.20.144.10">
    <property type="entry name" value="Phosphatidic acid phosphatase type 2/haloperoxidase"/>
    <property type="match status" value="2"/>
</dbReference>
<organism evidence="3 4">
    <name type="scientific">Bhargavaea ginsengi</name>
    <dbReference type="NCBI Taxonomy" id="426757"/>
    <lineage>
        <taxon>Bacteria</taxon>
        <taxon>Bacillati</taxon>
        <taxon>Bacillota</taxon>
        <taxon>Bacilli</taxon>
        <taxon>Bacillales</taxon>
        <taxon>Caryophanaceae</taxon>
        <taxon>Bhargavaea</taxon>
    </lineage>
</organism>
<dbReference type="RefSeq" id="WP_177168398.1">
    <property type="nucleotide sequence ID" value="NZ_FNZF01000006.1"/>
</dbReference>
<evidence type="ECO:0000313" key="4">
    <source>
        <dbReference type="Proteomes" id="UP000199200"/>
    </source>
</evidence>
<gene>
    <name evidence="3" type="ORF">SAMN04488127_2700</name>
</gene>
<keyword evidence="1" id="KW-0472">Membrane</keyword>
<dbReference type="SMART" id="SM00014">
    <property type="entry name" value="acidPPc"/>
    <property type="match status" value="1"/>
</dbReference>
<accession>A0A1H7BL27</accession>
<keyword evidence="4" id="KW-1185">Reference proteome</keyword>
<keyword evidence="1" id="KW-1133">Transmembrane helix</keyword>
<keyword evidence="1" id="KW-0812">Transmembrane</keyword>
<proteinExistence type="predicted"/>
<dbReference type="STRING" id="426757.SAMN04488127_2700"/>
<evidence type="ECO:0000256" key="1">
    <source>
        <dbReference type="SAM" id="Phobius"/>
    </source>
</evidence>
<dbReference type="AlphaFoldDB" id="A0A1H7BL27"/>
<dbReference type="SUPFAM" id="SSF48317">
    <property type="entry name" value="Acid phosphatase/Vanadium-dependent haloperoxidase"/>
    <property type="match status" value="1"/>
</dbReference>
<dbReference type="PANTHER" id="PTHR14969:SF13">
    <property type="entry name" value="AT30094P"/>
    <property type="match status" value="1"/>
</dbReference>
<protein>
    <submittedName>
        <fullName evidence="3">Undecaprenyl-diphosphatase</fullName>
    </submittedName>
</protein>
<evidence type="ECO:0000259" key="2">
    <source>
        <dbReference type="SMART" id="SM00014"/>
    </source>
</evidence>
<sequence length="202" mass="22356">MGNNRWKIGVMVAAAALFVLLAIYHNAPLMQAFDRAMDGWLGGITWFKPFSFLGNPSTIVTVCLVVIVLLLIRRSPRDALFIVLAAGLGYALNEGLKEWFARPRPDRPGQLESYSFPSGHAQMGLLYVSSIAIIAVRRIRERHWRGLLISVAALLIAGMGLSRIALGRHYATDVLAGWAAGTAYLSLLLILFSFWEKDRSRS</sequence>
<dbReference type="CDD" id="cd03392">
    <property type="entry name" value="PAP2_like_2"/>
    <property type="match status" value="1"/>
</dbReference>
<dbReference type="Proteomes" id="UP000199200">
    <property type="component" value="Unassembled WGS sequence"/>
</dbReference>
<dbReference type="InterPro" id="IPR000326">
    <property type="entry name" value="PAP2/HPO"/>
</dbReference>
<feature type="transmembrane region" description="Helical" evidence="1">
    <location>
        <begin position="147"/>
        <end position="166"/>
    </location>
</feature>
<dbReference type="Pfam" id="PF01569">
    <property type="entry name" value="PAP2"/>
    <property type="match status" value="1"/>
</dbReference>
<evidence type="ECO:0000313" key="3">
    <source>
        <dbReference type="EMBL" id="SEJ75262.1"/>
    </source>
</evidence>